<gene>
    <name evidence="2" type="primary">Necator_chrX.g25257</name>
    <name evidence="2" type="ORF">RB195_025091</name>
</gene>
<proteinExistence type="predicted"/>
<dbReference type="EMBL" id="JAVFWL010000006">
    <property type="protein sequence ID" value="KAK6765020.1"/>
    <property type="molecule type" value="Genomic_DNA"/>
</dbReference>
<dbReference type="PROSITE" id="PS50878">
    <property type="entry name" value="RT_POL"/>
    <property type="match status" value="1"/>
</dbReference>
<dbReference type="CDD" id="cd09076">
    <property type="entry name" value="L1-EN"/>
    <property type="match status" value="1"/>
</dbReference>
<dbReference type="InterPro" id="IPR000477">
    <property type="entry name" value="RT_dom"/>
</dbReference>
<dbReference type="InterPro" id="IPR036691">
    <property type="entry name" value="Endo/exonu/phosph_ase_sf"/>
</dbReference>
<dbReference type="Gene3D" id="3.30.70.270">
    <property type="match status" value="1"/>
</dbReference>
<protein>
    <recommendedName>
        <fullName evidence="1">Reverse transcriptase domain-containing protein</fullName>
    </recommendedName>
</protein>
<dbReference type="Pfam" id="PF00078">
    <property type="entry name" value="RVT_1"/>
    <property type="match status" value="1"/>
</dbReference>
<evidence type="ECO:0000313" key="2">
    <source>
        <dbReference type="EMBL" id="KAK6765020.1"/>
    </source>
</evidence>
<name>A0ABR1EQT9_NECAM</name>
<feature type="domain" description="Reverse transcriptase" evidence="1">
    <location>
        <begin position="491"/>
        <end position="750"/>
    </location>
</feature>
<dbReference type="Proteomes" id="UP001303046">
    <property type="component" value="Unassembled WGS sequence"/>
</dbReference>
<evidence type="ECO:0000259" key="1">
    <source>
        <dbReference type="PROSITE" id="PS50878"/>
    </source>
</evidence>
<dbReference type="Gene3D" id="3.60.10.10">
    <property type="entry name" value="Endonuclease/exonuclease/phosphatase"/>
    <property type="match status" value="1"/>
</dbReference>
<evidence type="ECO:0000313" key="3">
    <source>
        <dbReference type="Proteomes" id="UP001303046"/>
    </source>
</evidence>
<dbReference type="InterPro" id="IPR043128">
    <property type="entry name" value="Rev_trsase/Diguanyl_cyclase"/>
</dbReference>
<dbReference type="PANTHER" id="PTHR47027:SF28">
    <property type="entry name" value="ENDONUCLEASE-REVERSE TRANSCRIPTASE"/>
    <property type="match status" value="1"/>
</dbReference>
<dbReference type="PANTHER" id="PTHR47027">
    <property type="entry name" value="REVERSE TRANSCRIPTASE DOMAIN-CONTAINING PROTEIN"/>
    <property type="match status" value="1"/>
</dbReference>
<dbReference type="CDD" id="cd01650">
    <property type="entry name" value="RT_nLTR_like"/>
    <property type="match status" value="1"/>
</dbReference>
<sequence>MRALLLQILPHASKRRSGGPGRRAAMVARLRLGRFNHATKETRWKGSKARELGDGYKLIYHGTSNRNGVGIILNESFRNSVTAVDRLSDRLMAVKVDTGEVELRVVSAYAPQAGCSEEEKASFWEDLEQYVQSLQGEEVLLIGGDFNELVGSRKDGFESCHGGHGYGARNDDGLRILEYAVASDLIIANTQYRKRKSHLITYTSGGRETQIDFWMLRRQDRRLLQDSKVIPTDHVAAQHHLLVMDLKISRPRKGHPRTETQRIKWWNLKDRKEVFLASVALSTLPHHTRSVEEMWLSTSSVIRLTAENTLGKTTLGKPKVQKATWFWNEEVQAAIREKKSKYKLWWRTRQPEDRGAYLAAKREAKKAVSKAKSDRYKAVYDMLDTREGERAVYRLVRARHRSTLDMEHTKIVKGADGAVLRRSGQILERWREYYNHLCNEEFCHPPIPTVPSVEGPVLPITAVEVSAALAKMKSNKATGPDDIPVDIWKLLGDRGRTDTRRLANFRDRACLEREGDIADCTSYRPIRLLCHTMKVFERVLEARLRKIVSVSLNHCGFVKDCSTIDAIHAVRILLEKHREKNRSVHLAFLDLEKAFDRVPHELLWMSMRWHRVPDEYVRWTKLLYAKPTSVVRCAAGTSRPFPVQVGVHQGSSLSPLLFILCMDTITKEIQKQHPWTLLFADDVMLASKSRDDLQKQVQSWKDQLQQYGLRLNTSKTEYMECGPRIEDGSIRVDGTELNKVNCFKYLGSKVTSTGDIDQEGRARVNAAWMKWKMATGVLCDKKVPVRLKSKIYRTVVRPVALYGCKCWPTTKALERVLHAMEMRMLR</sequence>
<organism evidence="2 3">
    <name type="scientific">Necator americanus</name>
    <name type="common">Human hookworm</name>
    <dbReference type="NCBI Taxonomy" id="51031"/>
    <lineage>
        <taxon>Eukaryota</taxon>
        <taxon>Metazoa</taxon>
        <taxon>Ecdysozoa</taxon>
        <taxon>Nematoda</taxon>
        <taxon>Chromadorea</taxon>
        <taxon>Rhabditida</taxon>
        <taxon>Rhabditina</taxon>
        <taxon>Rhabditomorpha</taxon>
        <taxon>Strongyloidea</taxon>
        <taxon>Ancylostomatidae</taxon>
        <taxon>Bunostominae</taxon>
        <taxon>Necator</taxon>
    </lineage>
</organism>
<keyword evidence="3" id="KW-1185">Reference proteome</keyword>
<comment type="caution">
    <text evidence="2">The sequence shown here is derived from an EMBL/GenBank/DDBJ whole genome shotgun (WGS) entry which is preliminary data.</text>
</comment>
<accession>A0ABR1EQT9</accession>
<dbReference type="SUPFAM" id="SSF56672">
    <property type="entry name" value="DNA/RNA polymerases"/>
    <property type="match status" value="1"/>
</dbReference>
<reference evidence="2 3" key="1">
    <citation type="submission" date="2023-08" db="EMBL/GenBank/DDBJ databases">
        <title>A Necator americanus chromosomal reference genome.</title>
        <authorList>
            <person name="Ilik V."/>
            <person name="Petrzelkova K.J."/>
            <person name="Pardy F."/>
            <person name="Fuh T."/>
            <person name="Niatou-Singa F.S."/>
            <person name="Gouil Q."/>
            <person name="Baker L."/>
            <person name="Ritchie M.E."/>
            <person name="Jex A.R."/>
            <person name="Gazzola D."/>
            <person name="Li H."/>
            <person name="Toshio Fujiwara R."/>
            <person name="Zhan B."/>
            <person name="Aroian R.V."/>
            <person name="Pafco B."/>
            <person name="Schwarz E.M."/>
        </authorList>
    </citation>
    <scope>NUCLEOTIDE SEQUENCE [LARGE SCALE GENOMIC DNA]</scope>
    <source>
        <strain evidence="2 3">Aroian</strain>
        <tissue evidence="2">Whole animal</tissue>
    </source>
</reference>
<dbReference type="SUPFAM" id="SSF56219">
    <property type="entry name" value="DNase I-like"/>
    <property type="match status" value="1"/>
</dbReference>
<dbReference type="InterPro" id="IPR043502">
    <property type="entry name" value="DNA/RNA_pol_sf"/>
</dbReference>